<dbReference type="Gene3D" id="2.40.50.100">
    <property type="match status" value="1"/>
</dbReference>
<keyword evidence="7 8" id="KW-0472">Membrane</keyword>
<sequence>MVSNAGVVNKPTTKTQGELLLKVERVSKLFDEVRAVDDVSLNIYKGEIFALLGGSGSGKSTLLRMLAGFEKPSEGRIILDGVDITDMPPHERPINMMFQSYALFPHMTVEKNIAFGLQQDKLPKEEIAQRVKEMLKLVHMEDYAKRKPNQLSGGQRQRVALARSLAKRPKLLLLDEPMGALDKKLRTEMQLEVVDILEEVGVTCVMVTHDQEEAMTMAERIAIMHEGKIVQTGSPMDIYESPTCRMVAEFIGSVNLFEGEIIVDKPDHAIIKSPNLTQQFYISHGVSTNVDDKRVWLAVRPEKARISLEQPESEYNWCRGEVEDIAYLGGISVYYIRLSNKQVIQSMMTNRDRRSDPPTWEDKVFISWEATSGVVLRS</sequence>
<evidence type="ECO:0000313" key="10">
    <source>
        <dbReference type="EMBL" id="QPG56920.1"/>
    </source>
</evidence>
<dbReference type="PANTHER" id="PTHR42781">
    <property type="entry name" value="SPERMIDINE/PUTRESCINE IMPORT ATP-BINDING PROTEIN POTA"/>
    <property type="match status" value="1"/>
</dbReference>
<proteinExistence type="inferred from homology"/>
<evidence type="ECO:0000256" key="3">
    <source>
        <dbReference type="ARBA" id="ARBA00022519"/>
    </source>
</evidence>
<dbReference type="Pfam" id="PF00005">
    <property type="entry name" value="ABC_tran"/>
    <property type="match status" value="1"/>
</dbReference>
<reference evidence="10" key="1">
    <citation type="submission" date="2021-07" db="EMBL/GenBank/DDBJ databases">
        <title>Shewanella sp. YLB-07 whole genome sequence.</title>
        <authorList>
            <person name="Yu L."/>
        </authorList>
    </citation>
    <scope>NUCLEOTIDE SEQUENCE</scope>
    <source>
        <strain evidence="10">YLB-08</strain>
    </source>
</reference>
<dbReference type="InterPro" id="IPR003593">
    <property type="entry name" value="AAA+_ATPase"/>
</dbReference>
<gene>
    <name evidence="8 10" type="primary">potA</name>
    <name evidence="10" type="ORF">FM038_005340</name>
</gene>
<comment type="function">
    <text evidence="8">Part of the ABC transporter complex PotABCD involved in spermidine/putrescine import. Responsible for energy coupling to the transport system.</text>
</comment>
<evidence type="ECO:0000256" key="1">
    <source>
        <dbReference type="ARBA" id="ARBA00022448"/>
    </source>
</evidence>
<dbReference type="PANTHER" id="PTHR42781:SF5">
    <property type="entry name" value="PUTRESCINE TRANSPORT ATP-BINDING PROTEIN POTG"/>
    <property type="match status" value="1"/>
</dbReference>
<dbReference type="Gene3D" id="3.40.50.300">
    <property type="entry name" value="P-loop containing nucleotide triphosphate hydrolases"/>
    <property type="match status" value="1"/>
</dbReference>
<evidence type="ECO:0000313" key="11">
    <source>
        <dbReference type="Proteomes" id="UP000316416"/>
    </source>
</evidence>
<feature type="domain" description="ABC transporter" evidence="9">
    <location>
        <begin position="21"/>
        <end position="251"/>
    </location>
</feature>
<dbReference type="EMBL" id="CP045503">
    <property type="protein sequence ID" value="QPG56920.1"/>
    <property type="molecule type" value="Genomic_DNA"/>
</dbReference>
<comment type="similarity">
    <text evidence="8">Belongs to the ABC transporter superfamily. Spermidine/putrescine importer (TC 3.A.1.11.1) family.</text>
</comment>
<dbReference type="EC" id="7.6.2.11" evidence="8"/>
<dbReference type="PROSITE" id="PS50893">
    <property type="entry name" value="ABC_TRANSPORTER_2"/>
    <property type="match status" value="1"/>
</dbReference>
<dbReference type="SUPFAM" id="SSF50331">
    <property type="entry name" value="MOP-like"/>
    <property type="match status" value="1"/>
</dbReference>
<keyword evidence="6 8" id="KW-1278">Translocase</keyword>
<protein>
    <recommendedName>
        <fullName evidence="8">Spermidine/putrescine import ATP-binding protein PotA</fullName>
        <ecNumber evidence="8">7.6.2.11</ecNumber>
    </recommendedName>
</protein>
<keyword evidence="4 8" id="KW-0547">Nucleotide-binding</keyword>
<evidence type="ECO:0000256" key="6">
    <source>
        <dbReference type="ARBA" id="ARBA00022967"/>
    </source>
</evidence>
<keyword evidence="5 8" id="KW-0067">ATP-binding</keyword>
<comment type="catalytic activity">
    <reaction evidence="8">
        <text>ATP + H2O + polyamine-[polyamine-binding protein]Side 1 = ADP + phosphate + polyamineSide 2 + [polyamine-binding protein]Side 1.</text>
        <dbReference type="EC" id="7.6.2.11"/>
    </reaction>
</comment>
<dbReference type="SUPFAM" id="SSF52540">
    <property type="entry name" value="P-loop containing nucleoside triphosphate hydrolases"/>
    <property type="match status" value="1"/>
</dbReference>
<evidence type="ECO:0000256" key="5">
    <source>
        <dbReference type="ARBA" id="ARBA00022840"/>
    </source>
</evidence>
<dbReference type="Proteomes" id="UP000316416">
    <property type="component" value="Chromosome"/>
</dbReference>
<name>A0ABX6V2S0_9GAMM</name>
<evidence type="ECO:0000256" key="8">
    <source>
        <dbReference type="RuleBase" id="RU364083"/>
    </source>
</evidence>
<keyword evidence="3" id="KW-0997">Cell inner membrane</keyword>
<evidence type="ECO:0000259" key="9">
    <source>
        <dbReference type="PROSITE" id="PS50893"/>
    </source>
</evidence>
<keyword evidence="11" id="KW-1185">Reference proteome</keyword>
<evidence type="ECO:0000256" key="2">
    <source>
        <dbReference type="ARBA" id="ARBA00022475"/>
    </source>
</evidence>
<keyword evidence="1 8" id="KW-0813">Transport</keyword>
<dbReference type="InterPro" id="IPR027417">
    <property type="entry name" value="P-loop_NTPase"/>
</dbReference>
<dbReference type="InterPro" id="IPR003439">
    <property type="entry name" value="ABC_transporter-like_ATP-bd"/>
</dbReference>
<organism evidence="10 11">
    <name type="scientific">Shewanella eurypsychrophilus</name>
    <dbReference type="NCBI Taxonomy" id="2593656"/>
    <lineage>
        <taxon>Bacteria</taxon>
        <taxon>Pseudomonadati</taxon>
        <taxon>Pseudomonadota</taxon>
        <taxon>Gammaproteobacteria</taxon>
        <taxon>Alteromonadales</taxon>
        <taxon>Shewanellaceae</taxon>
        <taxon>Shewanella</taxon>
    </lineage>
</organism>
<dbReference type="InterPro" id="IPR005893">
    <property type="entry name" value="PotA-like"/>
</dbReference>
<dbReference type="InterPro" id="IPR050093">
    <property type="entry name" value="ABC_SmlMolc_Importer"/>
</dbReference>
<keyword evidence="2 8" id="KW-1003">Cell membrane</keyword>
<dbReference type="RefSeq" id="WP_142872295.1">
    <property type="nucleotide sequence ID" value="NZ_CP045503.2"/>
</dbReference>
<dbReference type="Pfam" id="PF08402">
    <property type="entry name" value="TOBE_2"/>
    <property type="match status" value="1"/>
</dbReference>
<dbReference type="InterPro" id="IPR017871">
    <property type="entry name" value="ABC_transporter-like_CS"/>
</dbReference>
<evidence type="ECO:0000256" key="7">
    <source>
        <dbReference type="ARBA" id="ARBA00023136"/>
    </source>
</evidence>
<dbReference type="InterPro" id="IPR008995">
    <property type="entry name" value="Mo/tungstate-bd_C_term_dom"/>
</dbReference>
<comment type="subunit">
    <text evidence="8">The complex is composed of two ATP-binding proteins (PotA), two transmembrane proteins (PotB and PotC) and a solute-binding protein (PotD).</text>
</comment>
<dbReference type="GO" id="GO:0005524">
    <property type="term" value="F:ATP binding"/>
    <property type="evidence" value="ECO:0007669"/>
    <property type="project" value="UniProtKB-KW"/>
</dbReference>
<dbReference type="PROSITE" id="PS00211">
    <property type="entry name" value="ABC_TRANSPORTER_1"/>
    <property type="match status" value="1"/>
</dbReference>
<accession>A0ABX6V2S0</accession>
<dbReference type="NCBIfam" id="TIGR01187">
    <property type="entry name" value="potA"/>
    <property type="match status" value="1"/>
</dbReference>
<dbReference type="InterPro" id="IPR013611">
    <property type="entry name" value="Transp-assoc_OB_typ2"/>
</dbReference>
<evidence type="ECO:0000256" key="4">
    <source>
        <dbReference type="ARBA" id="ARBA00022741"/>
    </source>
</evidence>
<dbReference type="SMART" id="SM00382">
    <property type="entry name" value="AAA"/>
    <property type="match status" value="1"/>
</dbReference>